<dbReference type="Proteomes" id="UP001429580">
    <property type="component" value="Unassembled WGS sequence"/>
</dbReference>
<name>A0ABX0V3N3_9HYPH</name>
<dbReference type="RefSeq" id="WP_166954339.1">
    <property type="nucleotide sequence ID" value="NZ_JAASQI010000007.1"/>
</dbReference>
<protein>
    <submittedName>
        <fullName evidence="1">Uncharacterized protein</fullName>
    </submittedName>
</protein>
<comment type="caution">
    <text evidence="1">The sequence shown here is derived from an EMBL/GenBank/DDBJ whole genome shotgun (WGS) entry which is preliminary data.</text>
</comment>
<evidence type="ECO:0000313" key="2">
    <source>
        <dbReference type="Proteomes" id="UP001429580"/>
    </source>
</evidence>
<evidence type="ECO:0000313" key="1">
    <source>
        <dbReference type="EMBL" id="NIJ59203.1"/>
    </source>
</evidence>
<gene>
    <name evidence="1" type="ORF">FHS82_003058</name>
</gene>
<reference evidence="1 2" key="1">
    <citation type="submission" date="2020-03" db="EMBL/GenBank/DDBJ databases">
        <title>Genomic Encyclopedia of Type Strains, Phase IV (KMG-IV): sequencing the most valuable type-strain genomes for metagenomic binning, comparative biology and taxonomic classification.</title>
        <authorList>
            <person name="Goeker M."/>
        </authorList>
    </citation>
    <scope>NUCLEOTIDE SEQUENCE [LARGE SCALE GENOMIC DNA]</scope>
    <source>
        <strain evidence="1 2">DSM 103870</strain>
    </source>
</reference>
<organism evidence="1 2">
    <name type="scientific">Pseudochelatococcus lubricantis</name>
    <dbReference type="NCBI Taxonomy" id="1538102"/>
    <lineage>
        <taxon>Bacteria</taxon>
        <taxon>Pseudomonadati</taxon>
        <taxon>Pseudomonadota</taxon>
        <taxon>Alphaproteobacteria</taxon>
        <taxon>Hyphomicrobiales</taxon>
        <taxon>Chelatococcaceae</taxon>
        <taxon>Pseudochelatococcus</taxon>
    </lineage>
</organism>
<dbReference type="EMBL" id="JAASQI010000007">
    <property type="protein sequence ID" value="NIJ59203.1"/>
    <property type="molecule type" value="Genomic_DNA"/>
</dbReference>
<accession>A0ABX0V3N3</accession>
<sequence length="408" mass="46231">MAKNVKKFVNRDFAKTVDLDLLKRLIDPYAATIHLDWNGLPADEKERREAIFEFFRGTDETFPAELLDALHKIMVLSNENGARLLHEQADLAGVAIVPPDEADAKIVTPRHLALRAFLDHRAVFDLTLDKFAFWAVKSPTEFSGAKEGVESRHTDDAAKEAFRAAASGYFAGRYLGKYCDVRWYPEDDEICILVLHGKNAVTANVEENGSERTLTYREIAQDTIRYHSATGRVWISATAAAERKKLAELFAEHMLGDKNFFKGANAEQIYTLAPIQRQGTGFRFNHAWDPDTNAILVKEIQIDEGEHEVDGKVRYSPWAMTVRDSQNAIVRLVELAPDIDFDDLRINYVKLEFRFESGGREHKVIVKVKPPNIASFRNHAFEKQILEHLERNGIRLTRQPVATAVAAE</sequence>
<proteinExistence type="predicted"/>
<keyword evidence="2" id="KW-1185">Reference proteome</keyword>